<evidence type="ECO:0000256" key="1">
    <source>
        <dbReference type="ARBA" id="ARBA00006336"/>
    </source>
</evidence>
<dbReference type="Gene3D" id="3.40.50.850">
    <property type="entry name" value="Isochorismatase-like"/>
    <property type="match status" value="1"/>
</dbReference>
<dbReference type="CDD" id="cd01014">
    <property type="entry name" value="nicotinamidase_related"/>
    <property type="match status" value="1"/>
</dbReference>
<comment type="caution">
    <text evidence="4">The sequence shown here is derived from an EMBL/GenBank/DDBJ whole genome shotgun (WGS) entry which is preliminary data.</text>
</comment>
<proteinExistence type="inferred from homology"/>
<reference evidence="4 5" key="1">
    <citation type="submission" date="2023-07" db="EMBL/GenBank/DDBJ databases">
        <title>Genomic Encyclopedia of Type Strains, Phase IV (KMG-IV): sequencing the most valuable type-strain genomes for metagenomic binning, comparative biology and taxonomic classification.</title>
        <authorList>
            <person name="Goeker M."/>
        </authorList>
    </citation>
    <scope>NUCLEOTIDE SEQUENCE [LARGE SCALE GENOMIC DNA]</scope>
    <source>
        <strain evidence="4 5">DSM 12751</strain>
    </source>
</reference>
<dbReference type="PANTHER" id="PTHR43540:SF14">
    <property type="entry name" value="ISOCHORISMATASE"/>
    <property type="match status" value="1"/>
</dbReference>
<feature type="domain" description="Isochorismatase-like" evidence="3">
    <location>
        <begin position="4"/>
        <end position="144"/>
    </location>
</feature>
<gene>
    <name evidence="4" type="ORF">J2S11_000802</name>
</gene>
<accession>A0ABT9VV80</accession>
<dbReference type="InterPro" id="IPR050272">
    <property type="entry name" value="Isochorismatase-like_hydrls"/>
</dbReference>
<evidence type="ECO:0000313" key="5">
    <source>
        <dbReference type="Proteomes" id="UP001235840"/>
    </source>
</evidence>
<name>A0ABT9VV80_9BACI</name>
<dbReference type="EMBL" id="JAUSTY010000003">
    <property type="protein sequence ID" value="MDQ0164902.1"/>
    <property type="molecule type" value="Genomic_DNA"/>
</dbReference>
<protein>
    <submittedName>
        <fullName evidence="4">Nicotinamidase-related amidase</fullName>
    </submittedName>
</protein>
<dbReference type="InterPro" id="IPR000868">
    <property type="entry name" value="Isochorismatase-like_dom"/>
</dbReference>
<evidence type="ECO:0000259" key="3">
    <source>
        <dbReference type="Pfam" id="PF00857"/>
    </source>
</evidence>
<dbReference type="RefSeq" id="WP_307391234.1">
    <property type="nucleotide sequence ID" value="NZ_BAAADK010000010.1"/>
</dbReference>
<dbReference type="Proteomes" id="UP001235840">
    <property type="component" value="Unassembled WGS sequence"/>
</dbReference>
<dbReference type="SUPFAM" id="SSF52499">
    <property type="entry name" value="Isochorismatase-like hydrolases"/>
    <property type="match status" value="1"/>
</dbReference>
<dbReference type="PANTHER" id="PTHR43540">
    <property type="entry name" value="PEROXYUREIDOACRYLATE/UREIDOACRYLATE AMIDOHYDROLASE-RELATED"/>
    <property type="match status" value="1"/>
</dbReference>
<organism evidence="4 5">
    <name type="scientific">Caldalkalibacillus horti</name>
    <dbReference type="NCBI Taxonomy" id="77523"/>
    <lineage>
        <taxon>Bacteria</taxon>
        <taxon>Bacillati</taxon>
        <taxon>Bacillota</taxon>
        <taxon>Bacilli</taxon>
        <taxon>Bacillales</taxon>
        <taxon>Bacillaceae</taxon>
        <taxon>Caldalkalibacillus</taxon>
    </lineage>
</organism>
<sequence>MSKTALLIVDVQKGMFFEDYPVYQGDRLIKNVQELLLKARAAQAPVIYVQHAEDEDSGPLVFGTTAWEVHDDIAPQDGDVIIHKQTPDSFYQTHLEEELRKQGIEHIVLTGIQTEVCVDTTCRRARSLDYKVTLVTDAHSTWDSQVLKAQQIIDHHNATLRWMATAKKAEEIIF</sequence>
<keyword evidence="5" id="KW-1185">Reference proteome</keyword>
<dbReference type="Pfam" id="PF00857">
    <property type="entry name" value="Isochorismatase"/>
    <property type="match status" value="1"/>
</dbReference>
<dbReference type="InterPro" id="IPR036380">
    <property type="entry name" value="Isochorismatase-like_sf"/>
</dbReference>
<evidence type="ECO:0000313" key="4">
    <source>
        <dbReference type="EMBL" id="MDQ0164902.1"/>
    </source>
</evidence>
<comment type="similarity">
    <text evidence="1">Belongs to the isochorismatase family.</text>
</comment>
<keyword evidence="2" id="KW-0378">Hydrolase</keyword>
<evidence type="ECO:0000256" key="2">
    <source>
        <dbReference type="ARBA" id="ARBA00022801"/>
    </source>
</evidence>